<evidence type="ECO:0000313" key="2">
    <source>
        <dbReference type="Proteomes" id="UP000011116"/>
    </source>
</evidence>
<dbReference type="Proteomes" id="UP000011116">
    <property type="component" value="Chromosome 2H"/>
</dbReference>
<reference evidence="1" key="2">
    <citation type="submission" date="2020-10" db="EMBL/GenBank/DDBJ databases">
        <authorList>
            <person name="Scholz U."/>
            <person name="Mascher M."/>
            <person name="Fiebig A."/>
        </authorList>
    </citation>
    <scope>NUCLEOTIDE SEQUENCE [LARGE SCALE GENOMIC DNA]</scope>
    <source>
        <strain evidence="1">cv. Morex</strain>
    </source>
</reference>
<dbReference type="AlphaFoldDB" id="A0A8I6XDU4"/>
<dbReference type="EnsemblPlants" id="HORVU.MOREX.r3.2HG0202490.1">
    <property type="protein sequence ID" value="HORVU.MOREX.r3.2HG0202490.1"/>
    <property type="gene ID" value="HORVU.MOREX.r3.2HG0202490"/>
</dbReference>
<sequence>MEREWRKKFAYQISLPATGSIPAYEAAGIYTEGITNLQGKSQTRREQSALRSRVYLHFAQFEIAFKITMLGYCSPHT</sequence>
<reference evidence="2" key="1">
    <citation type="journal article" date="2012" name="Nature">
        <title>A physical, genetic and functional sequence assembly of the barley genome.</title>
        <authorList>
            <consortium name="The International Barley Genome Sequencing Consortium"/>
            <person name="Mayer K.F."/>
            <person name="Waugh R."/>
            <person name="Brown J.W."/>
            <person name="Schulman A."/>
            <person name="Langridge P."/>
            <person name="Platzer M."/>
            <person name="Fincher G.B."/>
            <person name="Muehlbauer G.J."/>
            <person name="Sato K."/>
            <person name="Close T.J."/>
            <person name="Wise R.P."/>
            <person name="Stein N."/>
        </authorList>
    </citation>
    <scope>NUCLEOTIDE SEQUENCE [LARGE SCALE GENOMIC DNA]</scope>
    <source>
        <strain evidence="2">cv. Morex</strain>
    </source>
</reference>
<reference evidence="1" key="3">
    <citation type="submission" date="2022-01" db="UniProtKB">
        <authorList>
            <consortium name="EnsemblPlants"/>
        </authorList>
    </citation>
    <scope>IDENTIFICATION</scope>
    <source>
        <strain evidence="1">subsp. vulgare</strain>
    </source>
</reference>
<proteinExistence type="predicted"/>
<protein>
    <submittedName>
        <fullName evidence="1">Uncharacterized protein</fullName>
    </submittedName>
</protein>
<organism evidence="1 2">
    <name type="scientific">Hordeum vulgare subsp. vulgare</name>
    <name type="common">Domesticated barley</name>
    <dbReference type="NCBI Taxonomy" id="112509"/>
    <lineage>
        <taxon>Eukaryota</taxon>
        <taxon>Viridiplantae</taxon>
        <taxon>Streptophyta</taxon>
        <taxon>Embryophyta</taxon>
        <taxon>Tracheophyta</taxon>
        <taxon>Spermatophyta</taxon>
        <taxon>Magnoliopsida</taxon>
        <taxon>Liliopsida</taxon>
        <taxon>Poales</taxon>
        <taxon>Poaceae</taxon>
        <taxon>BOP clade</taxon>
        <taxon>Pooideae</taxon>
        <taxon>Triticodae</taxon>
        <taxon>Triticeae</taxon>
        <taxon>Hordeinae</taxon>
        <taxon>Hordeum</taxon>
    </lineage>
</organism>
<accession>A0A8I6XDU4</accession>
<evidence type="ECO:0000313" key="1">
    <source>
        <dbReference type="EnsemblPlants" id="HORVU.MOREX.r3.2HG0202490.1"/>
    </source>
</evidence>
<name>A0A8I6XDU4_HORVV</name>
<dbReference type="Gramene" id="HORVU.MOREX.r3.2HG0202490.1">
    <property type="protein sequence ID" value="HORVU.MOREX.r3.2HG0202490.1"/>
    <property type="gene ID" value="HORVU.MOREX.r3.2HG0202490"/>
</dbReference>
<keyword evidence="2" id="KW-1185">Reference proteome</keyword>
<dbReference type="Gramene" id="HORVU.MOREX.r2.2HG0168320.1">
    <property type="protein sequence ID" value="HORVU.MOREX.r2.2HG0168320.1"/>
    <property type="gene ID" value="HORVU.MOREX.r2.2HG0168320"/>
</dbReference>